<feature type="domain" description="3'-5' exonuclease" evidence="4">
    <location>
        <begin position="157"/>
        <end position="355"/>
    </location>
</feature>
<evidence type="ECO:0000313" key="6">
    <source>
        <dbReference type="Proteomes" id="UP001280581"/>
    </source>
</evidence>
<feature type="compositionally biased region" description="Polar residues" evidence="3">
    <location>
        <begin position="85"/>
        <end position="95"/>
    </location>
</feature>
<keyword evidence="2" id="KW-0378">Hydrolase</keyword>
<sequence length="705" mass="78870">MRAPSTSFMSFDAAMREPTAEMLTSTDLGRQIDVNCDGRDHSHESIGQGYKSDGKAQLGHAQESCDQPSEESTENPQKITDRSANELSISENNQGYDPENDFDTQSGMDEAEEGHAPLSYQIPPEVLHAARQAPPQTRASYWSQKLYRGPKDEELLIHYCSNLEVSERVAKRFLDEKVLGFDIEWKIFGLADSIKENASLIQIASENRIALFHIARFPAKTAEQLMPPTLKAILESPHILKVGVAVKGDCSRLEKYFPLHIRGVFELSRLHNLVEYYATEPSKVTNKLVKLAKQVHQHLLLPLYKGEPLADEPQKVNSVRESDWSRPLDHEQIHYAAADAYAGFRLFDVLESKRKKLNPIPPIPRVCDYDIKPTPRSAPKTNRARKTKAEAEKMVAQALSGLDANDVEEETYETASEELAEEDDPGYTNSESSAVSSDEAEQSDAEYVPKHQRGIKPERSAEAEARILPRRSAHRVGRIELSRVGNADPGYPQLPTLPSQKTNTFDDFDAFDPPRGAHLGRRLTRKAVRDGAALPVEMEESDEYTDSELEDALSAMDIDTVGPSTSTDSSSTNITATPIFTPLIQHDTSIHSPEYTLATTWSQSYLASTIPPPSSTSTSRIRATVPPLRAYHLWHHQRVPLDAIGAHLRDPPLAQSTVNSYIMQSITMEKLEYRDEDLVALMLMLPANLRVSRYGWLSRRLGILR</sequence>
<feature type="region of interest" description="Disordered" evidence="3">
    <location>
        <begin position="1"/>
        <end position="114"/>
    </location>
</feature>
<dbReference type="SUPFAM" id="SSF53098">
    <property type="entry name" value="Ribonuclease H-like"/>
    <property type="match status" value="1"/>
</dbReference>
<dbReference type="GO" id="GO:0008408">
    <property type="term" value="F:3'-5' exonuclease activity"/>
    <property type="evidence" value="ECO:0007669"/>
    <property type="project" value="InterPro"/>
</dbReference>
<feature type="region of interest" description="Disordered" evidence="3">
    <location>
        <begin position="364"/>
        <end position="463"/>
    </location>
</feature>
<dbReference type="GO" id="GO:0006139">
    <property type="term" value="P:nucleobase-containing compound metabolic process"/>
    <property type="evidence" value="ECO:0007669"/>
    <property type="project" value="InterPro"/>
</dbReference>
<dbReference type="InterPro" id="IPR036397">
    <property type="entry name" value="RNaseH_sf"/>
</dbReference>
<gene>
    <name evidence="5" type="ORF">GRF29_1536g1238861</name>
</gene>
<dbReference type="InterPro" id="IPR012337">
    <property type="entry name" value="RNaseH-like_sf"/>
</dbReference>
<accession>A0AAN6LNQ2</accession>
<dbReference type="InterPro" id="IPR051132">
    <property type="entry name" value="3-5_Exonuclease_domain"/>
</dbReference>
<dbReference type="PANTHER" id="PTHR13620">
    <property type="entry name" value="3-5 EXONUCLEASE"/>
    <property type="match status" value="1"/>
</dbReference>
<dbReference type="GO" id="GO:0005737">
    <property type="term" value="C:cytoplasm"/>
    <property type="evidence" value="ECO:0007669"/>
    <property type="project" value="TreeGrafter"/>
</dbReference>
<evidence type="ECO:0000256" key="3">
    <source>
        <dbReference type="SAM" id="MobiDB-lite"/>
    </source>
</evidence>
<dbReference type="CDD" id="cd06141">
    <property type="entry name" value="WRN_exo"/>
    <property type="match status" value="1"/>
</dbReference>
<dbReference type="GO" id="GO:0005634">
    <property type="term" value="C:nucleus"/>
    <property type="evidence" value="ECO:0007669"/>
    <property type="project" value="TreeGrafter"/>
</dbReference>
<dbReference type="GO" id="GO:0003676">
    <property type="term" value="F:nucleic acid binding"/>
    <property type="evidence" value="ECO:0007669"/>
    <property type="project" value="InterPro"/>
</dbReference>
<dbReference type="AlphaFoldDB" id="A0AAN6LNQ2"/>
<keyword evidence="1" id="KW-0540">Nuclease</keyword>
<feature type="compositionally biased region" description="Acidic residues" evidence="3">
    <location>
        <begin position="405"/>
        <end position="425"/>
    </location>
</feature>
<dbReference type="InterPro" id="IPR002562">
    <property type="entry name" value="3'-5'_exonuclease_dom"/>
</dbReference>
<dbReference type="Proteomes" id="UP001280581">
    <property type="component" value="Unassembled WGS sequence"/>
</dbReference>
<evidence type="ECO:0000313" key="5">
    <source>
        <dbReference type="EMBL" id="KAK3197285.1"/>
    </source>
</evidence>
<evidence type="ECO:0000256" key="1">
    <source>
        <dbReference type="ARBA" id="ARBA00022722"/>
    </source>
</evidence>
<proteinExistence type="predicted"/>
<keyword evidence="6" id="KW-1185">Reference proteome</keyword>
<dbReference type="PANTHER" id="PTHR13620:SF104">
    <property type="entry name" value="EXONUCLEASE 3'-5' DOMAIN-CONTAINING PROTEIN 2"/>
    <property type="match status" value="1"/>
</dbReference>
<evidence type="ECO:0000259" key="4">
    <source>
        <dbReference type="SMART" id="SM00474"/>
    </source>
</evidence>
<dbReference type="Gene3D" id="3.30.420.10">
    <property type="entry name" value="Ribonuclease H-like superfamily/Ribonuclease H"/>
    <property type="match status" value="1"/>
</dbReference>
<dbReference type="SMART" id="SM00474">
    <property type="entry name" value="35EXOc"/>
    <property type="match status" value="1"/>
</dbReference>
<dbReference type="Pfam" id="PF01612">
    <property type="entry name" value="DNA_pol_A_exo1"/>
    <property type="match status" value="1"/>
</dbReference>
<protein>
    <recommendedName>
        <fullName evidence="4">3'-5' exonuclease domain-containing protein</fullName>
    </recommendedName>
</protein>
<dbReference type="EMBL" id="WVTA01000021">
    <property type="protein sequence ID" value="KAK3197285.1"/>
    <property type="molecule type" value="Genomic_DNA"/>
</dbReference>
<name>A0AAN6LNQ2_9PLEO</name>
<reference evidence="5 6" key="1">
    <citation type="submission" date="2021-02" db="EMBL/GenBank/DDBJ databases">
        <title>Genome assembly of Pseudopithomyces chartarum.</title>
        <authorList>
            <person name="Jauregui R."/>
            <person name="Singh J."/>
            <person name="Voisey C."/>
        </authorList>
    </citation>
    <scope>NUCLEOTIDE SEQUENCE [LARGE SCALE GENOMIC DNA]</scope>
    <source>
        <strain evidence="5 6">AGR01</strain>
    </source>
</reference>
<evidence type="ECO:0000256" key="2">
    <source>
        <dbReference type="ARBA" id="ARBA00022801"/>
    </source>
</evidence>
<organism evidence="5 6">
    <name type="scientific">Pseudopithomyces chartarum</name>
    <dbReference type="NCBI Taxonomy" id="1892770"/>
    <lineage>
        <taxon>Eukaryota</taxon>
        <taxon>Fungi</taxon>
        <taxon>Dikarya</taxon>
        <taxon>Ascomycota</taxon>
        <taxon>Pezizomycotina</taxon>
        <taxon>Dothideomycetes</taxon>
        <taxon>Pleosporomycetidae</taxon>
        <taxon>Pleosporales</taxon>
        <taxon>Massarineae</taxon>
        <taxon>Didymosphaeriaceae</taxon>
        <taxon>Pseudopithomyces</taxon>
    </lineage>
</organism>
<comment type="caution">
    <text evidence="5">The sequence shown here is derived from an EMBL/GenBank/DDBJ whole genome shotgun (WGS) entry which is preliminary data.</text>
</comment>